<dbReference type="Proteomes" id="UP000183832">
    <property type="component" value="Unassembled WGS sequence"/>
</dbReference>
<protein>
    <submittedName>
        <fullName evidence="1">CLUMA_CG015961, isoform A</fullName>
    </submittedName>
</protein>
<evidence type="ECO:0000313" key="1">
    <source>
        <dbReference type="EMBL" id="CRL02711.1"/>
    </source>
</evidence>
<accession>A0A1J1IR50</accession>
<evidence type="ECO:0000313" key="2">
    <source>
        <dbReference type="Proteomes" id="UP000183832"/>
    </source>
</evidence>
<keyword evidence="2" id="KW-1185">Reference proteome</keyword>
<organism evidence="1 2">
    <name type="scientific">Clunio marinus</name>
    <dbReference type="NCBI Taxonomy" id="568069"/>
    <lineage>
        <taxon>Eukaryota</taxon>
        <taxon>Metazoa</taxon>
        <taxon>Ecdysozoa</taxon>
        <taxon>Arthropoda</taxon>
        <taxon>Hexapoda</taxon>
        <taxon>Insecta</taxon>
        <taxon>Pterygota</taxon>
        <taxon>Neoptera</taxon>
        <taxon>Endopterygota</taxon>
        <taxon>Diptera</taxon>
        <taxon>Nematocera</taxon>
        <taxon>Chironomoidea</taxon>
        <taxon>Chironomidae</taxon>
        <taxon>Clunio</taxon>
    </lineage>
</organism>
<proteinExistence type="predicted"/>
<dbReference type="EMBL" id="CVRI01000058">
    <property type="protein sequence ID" value="CRL02711.1"/>
    <property type="molecule type" value="Genomic_DNA"/>
</dbReference>
<gene>
    <name evidence="1" type="ORF">CLUMA_CG015961</name>
</gene>
<dbReference type="AlphaFoldDB" id="A0A1J1IR50"/>
<sequence>MTNLQEAINLTDDLSREIFISLREKICVFNSTPTQCILSMFYFFELLDANGFAFNNVAGDACWLVQKLKQQHEHLCIENSLEVNKRDKNE</sequence>
<name>A0A1J1IR50_9DIPT</name>
<reference evidence="1 2" key="1">
    <citation type="submission" date="2015-04" db="EMBL/GenBank/DDBJ databases">
        <authorList>
            <person name="Syromyatnikov M.Y."/>
            <person name="Popov V.N."/>
        </authorList>
    </citation>
    <scope>NUCLEOTIDE SEQUENCE [LARGE SCALE GENOMIC DNA]</scope>
</reference>